<dbReference type="Proteomes" id="UP000000417">
    <property type="component" value="Chromosome"/>
</dbReference>
<protein>
    <submittedName>
        <fullName evidence="6">Methionyl-tRNA synthetase</fullName>
    </submittedName>
</protein>
<dbReference type="OrthoDB" id="9810191at2"/>
<dbReference type="PANTHER" id="PTHR45765">
    <property type="entry name" value="METHIONINE--TRNA LIGASE"/>
    <property type="match status" value="1"/>
</dbReference>
<dbReference type="AlphaFoldDB" id="Q67KK0"/>
<proteinExistence type="inferred from homology"/>
<dbReference type="HOGENOM" id="CLU_1712346_0_0_9"/>
<evidence type="ECO:0000256" key="4">
    <source>
        <dbReference type="ARBA" id="ARBA00022840"/>
    </source>
</evidence>
<keyword evidence="6" id="KW-0030">Aminoacyl-tRNA synthetase</keyword>
<evidence type="ECO:0000256" key="2">
    <source>
        <dbReference type="ARBA" id="ARBA00022598"/>
    </source>
</evidence>
<name>Q67KK0_SYMTH</name>
<accession>Q67KK0</accession>
<dbReference type="GO" id="GO:0005829">
    <property type="term" value="C:cytosol"/>
    <property type="evidence" value="ECO:0007669"/>
    <property type="project" value="TreeGrafter"/>
</dbReference>
<evidence type="ECO:0000259" key="5">
    <source>
        <dbReference type="Pfam" id="PF19303"/>
    </source>
</evidence>
<keyword evidence="2" id="KW-0436">Ligase</keyword>
<keyword evidence="4" id="KW-0067">ATP-binding</keyword>
<dbReference type="KEGG" id="sth:STH2813"/>
<dbReference type="InterPro" id="IPR023458">
    <property type="entry name" value="Met-tRNA_ligase_1"/>
</dbReference>
<dbReference type="GO" id="GO:0004825">
    <property type="term" value="F:methionine-tRNA ligase activity"/>
    <property type="evidence" value="ECO:0007669"/>
    <property type="project" value="InterPro"/>
</dbReference>
<dbReference type="GO" id="GO:0005524">
    <property type="term" value="F:ATP binding"/>
    <property type="evidence" value="ECO:0007669"/>
    <property type="project" value="UniProtKB-KW"/>
</dbReference>
<dbReference type="EMBL" id="AP006840">
    <property type="protein sequence ID" value="BAD41798.1"/>
    <property type="molecule type" value="Genomic_DNA"/>
</dbReference>
<evidence type="ECO:0000256" key="3">
    <source>
        <dbReference type="ARBA" id="ARBA00022741"/>
    </source>
</evidence>
<dbReference type="Pfam" id="PF19303">
    <property type="entry name" value="Anticodon_3"/>
    <property type="match status" value="1"/>
</dbReference>
<feature type="domain" description="Methionyl-tRNA synthetase anticodon-binding" evidence="5">
    <location>
        <begin position="1"/>
        <end position="152"/>
    </location>
</feature>
<sequence>MPAGGEPGEREQALARECAAAVGEYRSHLRSVEFRKAVQAMRRLCTLGNRYLEDRAPWNLVKEDREAGAMVLRTALNLVRIFALAAEPILPFTAQRVFDALQLTPDERKVPLQRCVDLSALAPGRQFQLIPPLFRRLEAAEVERLKARFGGRD</sequence>
<dbReference type="Gene3D" id="1.10.730.10">
    <property type="entry name" value="Isoleucyl-tRNA Synthetase, Domain 1"/>
    <property type="match status" value="1"/>
</dbReference>
<reference evidence="6 7" key="1">
    <citation type="journal article" date="2004" name="Nucleic Acids Res.">
        <title>Genome sequence of Symbiobacterium thermophilum, an uncultivable bacterium that depends on microbial commensalism.</title>
        <authorList>
            <person name="Ueda K."/>
            <person name="Yamashita A."/>
            <person name="Ishikawa J."/>
            <person name="Shimada M."/>
            <person name="Watsuji T."/>
            <person name="Morimura K."/>
            <person name="Ikeda H."/>
            <person name="Hattori M."/>
            <person name="Beppu T."/>
        </authorList>
    </citation>
    <scope>NUCLEOTIDE SEQUENCE [LARGE SCALE GENOMIC DNA]</scope>
    <source>
        <strain evidence="7">T / IAM 14863</strain>
    </source>
</reference>
<keyword evidence="7" id="KW-1185">Reference proteome</keyword>
<keyword evidence="3" id="KW-0547">Nucleotide-binding</keyword>
<organism evidence="6 7">
    <name type="scientific">Symbiobacterium thermophilum (strain DSM 24528 / JCM 14929 / IAM 14863 / T)</name>
    <dbReference type="NCBI Taxonomy" id="292459"/>
    <lineage>
        <taxon>Bacteria</taxon>
        <taxon>Bacillati</taxon>
        <taxon>Bacillota</taxon>
        <taxon>Clostridia</taxon>
        <taxon>Eubacteriales</taxon>
        <taxon>Symbiobacteriaceae</taxon>
        <taxon>Symbiobacterium</taxon>
    </lineage>
</organism>
<dbReference type="RefSeq" id="WP_011196932.1">
    <property type="nucleotide sequence ID" value="NC_006177.1"/>
</dbReference>
<dbReference type="STRING" id="292459.STH2813"/>
<evidence type="ECO:0000256" key="1">
    <source>
        <dbReference type="ARBA" id="ARBA00008258"/>
    </source>
</evidence>
<comment type="similarity">
    <text evidence="1">Belongs to the class-I aminoacyl-tRNA synthetase family. MetG type 1 subfamily.</text>
</comment>
<dbReference type="InterPro" id="IPR041872">
    <property type="entry name" value="Anticodon_Met"/>
</dbReference>
<gene>
    <name evidence="6" type="primary">metS2</name>
    <name evidence="6" type="ordered locus">STH2813</name>
</gene>
<dbReference type="PANTHER" id="PTHR45765:SF1">
    <property type="entry name" value="METHIONINE--TRNA LIGASE, CYTOPLASMIC"/>
    <property type="match status" value="1"/>
</dbReference>
<dbReference type="SUPFAM" id="SSF47323">
    <property type="entry name" value="Anticodon-binding domain of a subclass of class I aminoacyl-tRNA synthetases"/>
    <property type="match status" value="1"/>
</dbReference>
<evidence type="ECO:0000313" key="6">
    <source>
        <dbReference type="EMBL" id="BAD41798.1"/>
    </source>
</evidence>
<evidence type="ECO:0000313" key="7">
    <source>
        <dbReference type="Proteomes" id="UP000000417"/>
    </source>
</evidence>
<dbReference type="InterPro" id="IPR009080">
    <property type="entry name" value="tRNAsynth_Ia_anticodon-bd"/>
</dbReference>
<dbReference type="eggNOG" id="COG0143">
    <property type="taxonomic scope" value="Bacteria"/>
</dbReference>
<dbReference type="GO" id="GO:0006431">
    <property type="term" value="P:methionyl-tRNA aminoacylation"/>
    <property type="evidence" value="ECO:0007669"/>
    <property type="project" value="TreeGrafter"/>
</dbReference>